<evidence type="ECO:0000256" key="6">
    <source>
        <dbReference type="RuleBase" id="RU363076"/>
    </source>
</evidence>
<keyword evidence="5 6" id="KW-0472">Membrane</keyword>
<name>A0A1X7A7J6_9RHOB</name>
<keyword evidence="6" id="KW-1003">Cell membrane</keyword>
<protein>
    <recommendedName>
        <fullName evidence="6">SURF1-like protein</fullName>
    </recommendedName>
</protein>
<evidence type="ECO:0000256" key="3">
    <source>
        <dbReference type="ARBA" id="ARBA00022692"/>
    </source>
</evidence>
<feature type="transmembrane region" description="Helical" evidence="6">
    <location>
        <begin position="195"/>
        <end position="216"/>
    </location>
</feature>
<keyword evidence="8" id="KW-1185">Reference proteome</keyword>
<accession>A0A1X7A7J6</accession>
<proteinExistence type="inferred from homology"/>
<comment type="subcellular location">
    <subcellularLocation>
        <location evidence="6">Cell membrane</location>
        <topology evidence="6">Multi-pass membrane protein</topology>
    </subcellularLocation>
    <subcellularLocation>
        <location evidence="1">Membrane</location>
    </subcellularLocation>
</comment>
<evidence type="ECO:0000256" key="5">
    <source>
        <dbReference type="ARBA" id="ARBA00023136"/>
    </source>
</evidence>
<dbReference type="CDD" id="cd06662">
    <property type="entry name" value="SURF1"/>
    <property type="match status" value="1"/>
</dbReference>
<dbReference type="InterPro" id="IPR002994">
    <property type="entry name" value="Surf1/Shy1"/>
</dbReference>
<dbReference type="Proteomes" id="UP000193570">
    <property type="component" value="Unassembled WGS sequence"/>
</dbReference>
<dbReference type="PANTHER" id="PTHR23427:SF2">
    <property type="entry name" value="SURFEIT LOCUS PROTEIN 1"/>
    <property type="match status" value="1"/>
</dbReference>
<comment type="similarity">
    <text evidence="2 6">Belongs to the SURF1 family.</text>
</comment>
<sequence>MKRLAAPILIGLVGAAILVALGVWQVQRLEWKQGILREIESTIGGDPIALPADPDPEAHLYAPVTLDGSIGPGEVHVLVSQKRQGAGYRVIAPFATEDGRRVLVDRGFVPVTEKDAPRRIGETALRGNLHWPDDRNPSTPENDMGGNTWFARDIAALADTLDTDPVLVVVRSETPATPGIQPLPVSTAGIPNDHLQYAITWFSLAAIWIGMTVIWIRRDTFARQSEEPLR</sequence>
<dbReference type="GO" id="GO:0005886">
    <property type="term" value="C:plasma membrane"/>
    <property type="evidence" value="ECO:0007669"/>
    <property type="project" value="UniProtKB-SubCell"/>
</dbReference>
<evidence type="ECO:0000256" key="1">
    <source>
        <dbReference type="ARBA" id="ARBA00004370"/>
    </source>
</evidence>
<dbReference type="InterPro" id="IPR045214">
    <property type="entry name" value="Surf1/Surf4"/>
</dbReference>
<dbReference type="OrthoDB" id="6079986at2"/>
<evidence type="ECO:0000313" key="8">
    <source>
        <dbReference type="Proteomes" id="UP000193570"/>
    </source>
</evidence>
<dbReference type="PROSITE" id="PS50895">
    <property type="entry name" value="SURF1"/>
    <property type="match status" value="1"/>
</dbReference>
<evidence type="ECO:0000313" key="7">
    <source>
        <dbReference type="EMBL" id="SLN72496.1"/>
    </source>
</evidence>
<keyword evidence="4 6" id="KW-1133">Transmembrane helix</keyword>
<reference evidence="7 8" key="1">
    <citation type="submission" date="2017-03" db="EMBL/GenBank/DDBJ databases">
        <authorList>
            <person name="Afonso C.L."/>
            <person name="Miller P.J."/>
            <person name="Scott M.A."/>
            <person name="Spackman E."/>
            <person name="Goraichik I."/>
            <person name="Dimitrov K.M."/>
            <person name="Suarez D.L."/>
            <person name="Swayne D.E."/>
        </authorList>
    </citation>
    <scope>NUCLEOTIDE SEQUENCE [LARGE SCALE GENOMIC DNA]</scope>
    <source>
        <strain evidence="7 8">CECT 8625</strain>
    </source>
</reference>
<dbReference type="EMBL" id="FWFK01000008">
    <property type="protein sequence ID" value="SLN72496.1"/>
    <property type="molecule type" value="Genomic_DNA"/>
</dbReference>
<dbReference type="Pfam" id="PF02104">
    <property type="entry name" value="SURF1"/>
    <property type="match status" value="1"/>
</dbReference>
<dbReference type="PANTHER" id="PTHR23427">
    <property type="entry name" value="SURFEIT LOCUS PROTEIN"/>
    <property type="match status" value="1"/>
</dbReference>
<gene>
    <name evidence="7" type="ORF">ROJ8625_03841</name>
</gene>
<keyword evidence="3 6" id="KW-0812">Transmembrane</keyword>
<comment type="caution">
    <text evidence="6">Lacks conserved residue(s) required for the propagation of feature annotation.</text>
</comment>
<dbReference type="AlphaFoldDB" id="A0A1X7A7J6"/>
<evidence type="ECO:0000256" key="4">
    <source>
        <dbReference type="ARBA" id="ARBA00022989"/>
    </source>
</evidence>
<evidence type="ECO:0000256" key="2">
    <source>
        <dbReference type="ARBA" id="ARBA00007165"/>
    </source>
</evidence>
<dbReference type="RefSeq" id="WP_085793495.1">
    <property type="nucleotide sequence ID" value="NZ_FWFK01000008.1"/>
</dbReference>
<organism evidence="7 8">
    <name type="scientific">Roseivivax jejudonensis</name>
    <dbReference type="NCBI Taxonomy" id="1529041"/>
    <lineage>
        <taxon>Bacteria</taxon>
        <taxon>Pseudomonadati</taxon>
        <taxon>Pseudomonadota</taxon>
        <taxon>Alphaproteobacteria</taxon>
        <taxon>Rhodobacterales</taxon>
        <taxon>Roseobacteraceae</taxon>
        <taxon>Roseivivax</taxon>
    </lineage>
</organism>